<proteinExistence type="predicted"/>
<evidence type="ECO:0000313" key="1">
    <source>
        <dbReference type="EMBL" id="MBU4692282.1"/>
    </source>
</evidence>
<gene>
    <name evidence="1" type="ORF">KQ875_01560</name>
</gene>
<dbReference type="EMBL" id="JAHMHH010000001">
    <property type="protein sequence ID" value="MBU4692282.1"/>
    <property type="molecule type" value="Genomic_DNA"/>
</dbReference>
<keyword evidence="2" id="KW-1185">Reference proteome</keyword>
<dbReference type="Proteomes" id="UP000718793">
    <property type="component" value="Unassembled WGS sequence"/>
</dbReference>
<evidence type="ECO:0000313" key="2">
    <source>
        <dbReference type="Proteomes" id="UP000718793"/>
    </source>
</evidence>
<protein>
    <submittedName>
        <fullName evidence="1">Uncharacterized protein</fullName>
    </submittedName>
</protein>
<dbReference type="RefSeq" id="WP_216488714.1">
    <property type="nucleotide sequence ID" value="NZ_JAHMHH010000001.1"/>
</dbReference>
<comment type="caution">
    <text evidence="1">The sequence shown here is derived from an EMBL/GenBank/DDBJ whole genome shotgun (WGS) entry which is preliminary data.</text>
</comment>
<name>A0ABS6DPN9_9MOLU</name>
<reference evidence="1" key="1">
    <citation type="submission" date="2021-06" db="EMBL/GenBank/DDBJ databases">
        <title>Novel Mycoplasma species detected in California sea lions (Zalophus californianus) from the USA.</title>
        <authorList>
            <person name="Volokhov D.V."/>
            <person name="Furtak V.A."/>
            <person name="Zagorodnyaya T.A."/>
        </authorList>
    </citation>
    <scope>NUCLEOTIDE SEQUENCE [LARGE SCALE GENOMIC DNA]</scope>
    <source>
        <strain evidence="1">CSL 5346</strain>
    </source>
</reference>
<organism evidence="1 2">
    <name type="scientific">Mycoplasma zalophi</name>
    <dbReference type="NCBI Taxonomy" id="191287"/>
    <lineage>
        <taxon>Bacteria</taxon>
        <taxon>Bacillati</taxon>
        <taxon>Mycoplasmatota</taxon>
        <taxon>Mollicutes</taxon>
        <taxon>Mycoplasmataceae</taxon>
        <taxon>Mycoplasma</taxon>
    </lineage>
</organism>
<dbReference type="NCBIfam" id="NF045935">
    <property type="entry name" value="MSC_0621_epsi"/>
    <property type="match status" value="1"/>
</dbReference>
<accession>A0ABS6DPN9</accession>
<sequence>MKENIKPFEISISSLSTNTINFKKATLFINLNQEDQWSSLDNDVLASYKDILIKIQNHFNNKIFYVFLTNSDFIIRNNKIEISTLSNINILVSDKNNFNLKENKANLKELSHQIKYYEAYKNLGLELEELIKLNSLESKQYQLKLKQLLYLVNYEGDINE</sequence>